<protein>
    <recommendedName>
        <fullName evidence="1">Heterokaryon incompatibility domain-containing protein</fullName>
    </recommendedName>
</protein>
<dbReference type="EMBL" id="JAZHXI010000006">
    <property type="protein sequence ID" value="KAL2070179.1"/>
    <property type="molecule type" value="Genomic_DNA"/>
</dbReference>
<comment type="caution">
    <text evidence="2">The sequence shown here is derived from an EMBL/GenBank/DDBJ whole genome shotgun (WGS) entry which is preliminary data.</text>
</comment>
<gene>
    <name evidence="2" type="ORF">VTL71DRAFT_13205</name>
</gene>
<dbReference type="PANTHER" id="PTHR33112">
    <property type="entry name" value="DOMAIN PROTEIN, PUTATIVE-RELATED"/>
    <property type="match status" value="1"/>
</dbReference>
<sequence length="455" mass="52157">MELQNSSVKKDLLQGQNRSGKLREIGQSSSHSYPKLCHACQCFWRQPLERLGPTLVLGGERYDLWNVCGPRTAAQDIRTSIDFGCRICSLYWENVSCTILPDGSKVVDQAEHTVRYYLEWDKILLRFQNFGVGRWPQESTHFRLLSEQASSLPEGCEQDVSMISENTAGEDCWKFLSEKFRTCITTHKHCTAYSEGKRWFPTRLIDISNHKLIHLVNKHVPRLTSENITSWLNYIPSDNLTKTFRDAINVARRLDSHYLWIDSLCIIQDCSEDWERESASMGEVYRRCICNISATVASDGSDSLFVERNPYSIPKFMVEIGWSHHRTSYSFARSDIWELGVINSNLNRRGWVIQERLLSPRTISFGSQIFWECHELEACETWPDGLPAGLSLQGECSDVWNLNVLGPKSWLRIIKRPFQSSDDPYRVWKTIVHLTITALQAGPGPLSKAELTSPG</sequence>
<evidence type="ECO:0000259" key="1">
    <source>
        <dbReference type="Pfam" id="PF06985"/>
    </source>
</evidence>
<feature type="domain" description="Heterokaryon incompatibility" evidence="1">
    <location>
        <begin position="236"/>
        <end position="355"/>
    </location>
</feature>
<proteinExistence type="predicted"/>
<organism evidence="2 3">
    <name type="scientific">Oculimacula yallundae</name>
    <dbReference type="NCBI Taxonomy" id="86028"/>
    <lineage>
        <taxon>Eukaryota</taxon>
        <taxon>Fungi</taxon>
        <taxon>Dikarya</taxon>
        <taxon>Ascomycota</taxon>
        <taxon>Pezizomycotina</taxon>
        <taxon>Leotiomycetes</taxon>
        <taxon>Helotiales</taxon>
        <taxon>Ploettnerulaceae</taxon>
        <taxon>Oculimacula</taxon>
    </lineage>
</organism>
<accession>A0ABR4CJN5</accession>
<evidence type="ECO:0000313" key="2">
    <source>
        <dbReference type="EMBL" id="KAL2070179.1"/>
    </source>
</evidence>
<name>A0ABR4CJN5_9HELO</name>
<dbReference type="Pfam" id="PF06985">
    <property type="entry name" value="HET"/>
    <property type="match status" value="1"/>
</dbReference>
<dbReference type="InterPro" id="IPR010730">
    <property type="entry name" value="HET"/>
</dbReference>
<keyword evidence="3" id="KW-1185">Reference proteome</keyword>
<dbReference type="PANTHER" id="PTHR33112:SF15">
    <property type="entry name" value="HETEROKARYON INCOMPATIBILITY DOMAIN-CONTAINING PROTEIN"/>
    <property type="match status" value="1"/>
</dbReference>
<evidence type="ECO:0000313" key="3">
    <source>
        <dbReference type="Proteomes" id="UP001595075"/>
    </source>
</evidence>
<reference evidence="2 3" key="1">
    <citation type="journal article" date="2024" name="Commun. Biol.">
        <title>Comparative genomic analysis of thermophilic fungi reveals convergent evolutionary adaptations and gene losses.</title>
        <authorList>
            <person name="Steindorff A.S."/>
            <person name="Aguilar-Pontes M.V."/>
            <person name="Robinson A.J."/>
            <person name="Andreopoulos B."/>
            <person name="LaButti K."/>
            <person name="Kuo A."/>
            <person name="Mondo S."/>
            <person name="Riley R."/>
            <person name="Otillar R."/>
            <person name="Haridas S."/>
            <person name="Lipzen A."/>
            <person name="Grimwood J."/>
            <person name="Schmutz J."/>
            <person name="Clum A."/>
            <person name="Reid I.D."/>
            <person name="Moisan M.C."/>
            <person name="Butler G."/>
            <person name="Nguyen T.T.M."/>
            <person name="Dewar K."/>
            <person name="Conant G."/>
            <person name="Drula E."/>
            <person name="Henrissat B."/>
            <person name="Hansel C."/>
            <person name="Singer S."/>
            <person name="Hutchinson M.I."/>
            <person name="de Vries R.P."/>
            <person name="Natvig D.O."/>
            <person name="Powell A.J."/>
            <person name="Tsang A."/>
            <person name="Grigoriev I.V."/>
        </authorList>
    </citation>
    <scope>NUCLEOTIDE SEQUENCE [LARGE SCALE GENOMIC DNA]</scope>
    <source>
        <strain evidence="2 3">CBS 494.80</strain>
    </source>
</reference>
<dbReference type="Proteomes" id="UP001595075">
    <property type="component" value="Unassembled WGS sequence"/>
</dbReference>